<comment type="subcellular location">
    <subcellularLocation>
        <location evidence="1 4">Periplasm</location>
    </subcellularLocation>
</comment>
<keyword evidence="6" id="KW-0969">Cilium</keyword>
<feature type="domain" description="SAF" evidence="5">
    <location>
        <begin position="123"/>
        <end position="186"/>
    </location>
</feature>
<gene>
    <name evidence="6" type="ordered locus">Selin_0423</name>
</gene>
<reference evidence="6 7" key="1">
    <citation type="submission" date="2010-12" db="EMBL/GenBank/DDBJ databases">
        <title>Complete sequence of Desulfurispirillum indicum S5.</title>
        <authorList>
            <consortium name="US DOE Joint Genome Institute"/>
            <person name="Lucas S."/>
            <person name="Copeland A."/>
            <person name="Lapidus A."/>
            <person name="Cheng J.-F."/>
            <person name="Goodwin L."/>
            <person name="Pitluck S."/>
            <person name="Chertkov O."/>
            <person name="Held B."/>
            <person name="Detter J.C."/>
            <person name="Han C."/>
            <person name="Tapia R."/>
            <person name="Land M."/>
            <person name="Hauser L."/>
            <person name="Kyrpides N."/>
            <person name="Ivanova N."/>
            <person name="Mikhailova N."/>
            <person name="Haggblom M."/>
            <person name="Rauschenbach I."/>
            <person name="Bini E."/>
            <person name="Woyke T."/>
        </authorList>
    </citation>
    <scope>NUCLEOTIDE SEQUENCE [LARGE SCALE GENOMIC DNA]</scope>
    <source>
        <strain evidence="7">ATCC BAA-1389 / DSM 22839 / S5</strain>
    </source>
</reference>
<keyword evidence="4" id="KW-1005">Bacterial flagellum biogenesis</keyword>
<evidence type="ECO:0000256" key="1">
    <source>
        <dbReference type="ARBA" id="ARBA00004418"/>
    </source>
</evidence>
<dbReference type="InterPro" id="IPR039246">
    <property type="entry name" value="Flagellar_FlgA"/>
</dbReference>
<dbReference type="HOGENOM" id="CLU_1114400_0_0_0"/>
<evidence type="ECO:0000313" key="7">
    <source>
        <dbReference type="Proteomes" id="UP000002572"/>
    </source>
</evidence>
<evidence type="ECO:0000259" key="5">
    <source>
        <dbReference type="SMART" id="SM00858"/>
    </source>
</evidence>
<dbReference type="Proteomes" id="UP000002572">
    <property type="component" value="Chromosome"/>
</dbReference>
<dbReference type="InterPro" id="IPR013974">
    <property type="entry name" value="SAF"/>
</dbReference>
<dbReference type="EMBL" id="CP002432">
    <property type="protein sequence ID" value="ADU65176.1"/>
    <property type="molecule type" value="Genomic_DNA"/>
</dbReference>
<dbReference type="Gene3D" id="2.30.30.760">
    <property type="match status" value="1"/>
</dbReference>
<keyword evidence="3 4" id="KW-0574">Periplasm</keyword>
<dbReference type="NCBIfam" id="TIGR03170">
    <property type="entry name" value="flgA_cterm"/>
    <property type="match status" value="1"/>
</dbReference>
<dbReference type="GO" id="GO:0044780">
    <property type="term" value="P:bacterial-type flagellum assembly"/>
    <property type="evidence" value="ECO:0007669"/>
    <property type="project" value="InterPro"/>
</dbReference>
<dbReference type="PANTHER" id="PTHR36307:SF1">
    <property type="entry name" value="FLAGELLA BASAL BODY P-RING FORMATION PROTEIN FLGA"/>
    <property type="match status" value="1"/>
</dbReference>
<sequence>MKALFAFCAVLLLLGMASASGFPVFQSGSGAIQQPAGSQQAASAGAATSRMDSAITRAVQDYVYRQMGELAEVERLMYQGAGVLKGTTLSVAGTIRTAGHSVLEVSDQYGNALQVRAVINHMVEAYVPVRNITRGEVLREGDFRRQLFPATQARNAMDIGETDFASHIVSTRNLQEGQIVRTTDLRREYAVQRGDIVEVIYRHDRLTLSMAAVATERAYLGDVVRLKNPSSGRILTARLLQGKKAEIIY</sequence>
<dbReference type="Pfam" id="PF13144">
    <property type="entry name" value="ChapFlgA"/>
    <property type="match status" value="1"/>
</dbReference>
<keyword evidence="6" id="KW-0282">Flagellum</keyword>
<evidence type="ECO:0000256" key="3">
    <source>
        <dbReference type="ARBA" id="ARBA00022764"/>
    </source>
</evidence>
<dbReference type="KEGG" id="din:Selin_0423"/>
<dbReference type="CDD" id="cd11614">
    <property type="entry name" value="SAF_CpaB_FlgA_like"/>
    <property type="match status" value="1"/>
</dbReference>
<keyword evidence="2 4" id="KW-0732">Signal</keyword>
<dbReference type="SMART" id="SM00858">
    <property type="entry name" value="SAF"/>
    <property type="match status" value="1"/>
</dbReference>
<accession>E6W050</accession>
<organism evidence="6 7">
    <name type="scientific">Desulfurispirillum indicum (strain ATCC BAA-1389 / DSM 22839 / S5)</name>
    <dbReference type="NCBI Taxonomy" id="653733"/>
    <lineage>
        <taxon>Bacteria</taxon>
        <taxon>Pseudomonadati</taxon>
        <taxon>Chrysiogenota</taxon>
        <taxon>Chrysiogenia</taxon>
        <taxon>Chrysiogenales</taxon>
        <taxon>Chrysiogenaceae</taxon>
        <taxon>Desulfurispirillum</taxon>
    </lineage>
</organism>
<proteinExistence type="inferred from homology"/>
<dbReference type="AlphaFoldDB" id="E6W050"/>
<name>E6W050_DESIS</name>
<comment type="function">
    <text evidence="4">Involved in the assembly process of the P-ring formation. It may associate with FlgF on the rod constituting a structure essential for the P-ring assembly or may act as a modulator protein for the P-ring assembly.</text>
</comment>
<dbReference type="InterPro" id="IPR017585">
    <property type="entry name" value="SAF_FlgA"/>
</dbReference>
<dbReference type="RefSeq" id="WP_013505065.1">
    <property type="nucleotide sequence ID" value="NC_014836.1"/>
</dbReference>
<keyword evidence="7" id="KW-1185">Reference proteome</keyword>
<feature type="chain" id="PRO_5005128271" description="Flagella basal body P-ring formation protein FlgA" evidence="4">
    <location>
        <begin position="20"/>
        <end position="249"/>
    </location>
</feature>
<evidence type="ECO:0000313" key="6">
    <source>
        <dbReference type="EMBL" id="ADU65176.1"/>
    </source>
</evidence>
<dbReference type="GO" id="GO:0042597">
    <property type="term" value="C:periplasmic space"/>
    <property type="evidence" value="ECO:0007669"/>
    <property type="project" value="UniProtKB-SubCell"/>
</dbReference>
<keyword evidence="6" id="KW-0966">Cell projection</keyword>
<evidence type="ECO:0000256" key="2">
    <source>
        <dbReference type="ARBA" id="ARBA00022729"/>
    </source>
</evidence>
<protein>
    <recommendedName>
        <fullName evidence="4">Flagella basal body P-ring formation protein FlgA</fullName>
    </recommendedName>
</protein>
<dbReference type="OrthoDB" id="7619725at2"/>
<dbReference type="InParanoid" id="E6W050"/>
<dbReference type="PANTHER" id="PTHR36307">
    <property type="entry name" value="FLAGELLA BASAL BODY P-RING FORMATION PROTEIN FLGA"/>
    <property type="match status" value="1"/>
</dbReference>
<feature type="signal peptide" evidence="4">
    <location>
        <begin position="1"/>
        <end position="19"/>
    </location>
</feature>
<dbReference type="STRING" id="653733.Selin_0423"/>
<dbReference type="eggNOG" id="COG1261">
    <property type="taxonomic scope" value="Bacteria"/>
</dbReference>
<comment type="similarity">
    <text evidence="4">Belongs to the FlgA family.</text>
</comment>
<evidence type="ECO:0000256" key="4">
    <source>
        <dbReference type="RuleBase" id="RU362063"/>
    </source>
</evidence>